<dbReference type="PANTHER" id="PTHR47691">
    <property type="entry name" value="REGULATOR-RELATED"/>
    <property type="match status" value="1"/>
</dbReference>
<evidence type="ECO:0000259" key="3">
    <source>
        <dbReference type="SMART" id="SM00862"/>
    </source>
</evidence>
<gene>
    <name evidence="5" type="ORF">SAMN04489835_4868</name>
</gene>
<feature type="domain" description="Bacterial transcriptional activator" evidence="4">
    <location>
        <begin position="99"/>
        <end position="240"/>
    </location>
</feature>
<dbReference type="SUPFAM" id="SSF52540">
    <property type="entry name" value="P-loop containing nucleoside triphosphate hydrolases"/>
    <property type="match status" value="1"/>
</dbReference>
<dbReference type="InterPro" id="IPR005158">
    <property type="entry name" value="BTAD"/>
</dbReference>
<dbReference type="SMART" id="SM01043">
    <property type="entry name" value="BTAD"/>
    <property type="match status" value="1"/>
</dbReference>
<dbReference type="CDD" id="cd15831">
    <property type="entry name" value="BTAD"/>
    <property type="match status" value="1"/>
</dbReference>
<sequence length="941" mass="101767">MGVEFRLLGDVEAWLDGRRLEIGHVRQRCVLVAMAVDVNRTVPTDVLIDRVWAADPPHNARNALAAYMSRLRTLFADVDGVRIVRQAGGYQMSADETAIDLHRFRSLAAGARDATDPALATALLDDALALWRGEPFAALDTPWIVEVRNSLEVERFSVTLDRNDAALKAGRHAQIIADLIAAHHAHPLDERLAAQLMLAQYRCGQQAQALDTFRRTRDRLVGELGVDPSPTLRAVHQQILDGEPAVAATPAPDFSDARRPPVLPRRPTTFVGRQAELSAIGAALGGGPLLTLTGVGGVGKTRLAVEVASREIERFCDGAALCELAPLDDGAAVGHAVAAALRLQQRQGLDIDSTVIEYLGSRELLLIVDNCEHVLDAAAALVERIVTHCPRVNVLATSREALGVDGERLFAVPPLDAGDAEVLFADRARAGRPDFDLDSEPVGAVAEICRQLDGLPLAIELAAARIRVMSSLDLARRLDGLRLLRGGARGALPRQQSLTATIDWSFRLLAEPEQALRARLSVFAGGFDLEAVHGVCGEPGATEEDTVELLAGLVDKSMVAVRGGVERTRYLVLETLRAYGRERLAAADDDIADRHMAYFTELAQRAAAGMHTPDEQAWVERALPDYANLRAAFEHAMATGDVDSALRLVTSLPEFVHLRIGFEASGWAERVIEVADPEHPLYPAAVGFAARGAWNRGDQAGARTLAALAAGRRPGRGNGRVAYPGDVLADVALYEGDPATALAHYEHETEHARGVDDPIRLVWTLFYVAICQAALRTPEAGREAAQEAMVIADRTGNPTAQSMARYALGLVLKKSDPGAALQLFDEAADLAASVRNFWWHGIALMEAAATRGVHSETTTAAADFLVVLDHWDRVGDWSQQWLNLRYITRFLMRVGARDDALLLHRALIGAGRQSPLDVQHDGAPVTGVQAVLHARDVLRRL</sequence>
<dbReference type="OrthoDB" id="9812579at2"/>
<dbReference type="STRING" id="370526.SAMN04489835_4868"/>
<dbReference type="InterPro" id="IPR001867">
    <property type="entry name" value="OmpR/PhoB-type_DNA-bd"/>
</dbReference>
<dbReference type="AlphaFoldDB" id="A0A1H6LJP2"/>
<name>A0A1H6LJP2_MYCRU</name>
<feature type="domain" description="OmpR/PhoB-type" evidence="3">
    <location>
        <begin position="17"/>
        <end position="92"/>
    </location>
</feature>
<evidence type="ECO:0000259" key="4">
    <source>
        <dbReference type="SMART" id="SM01043"/>
    </source>
</evidence>
<dbReference type="Gene3D" id="1.25.40.10">
    <property type="entry name" value="Tetratricopeptide repeat domain"/>
    <property type="match status" value="2"/>
</dbReference>
<dbReference type="InterPro" id="IPR016032">
    <property type="entry name" value="Sig_transdc_resp-reg_C-effctor"/>
</dbReference>
<dbReference type="PANTHER" id="PTHR47691:SF3">
    <property type="entry name" value="HTH-TYPE TRANSCRIPTIONAL REGULATOR RV0890C-RELATED"/>
    <property type="match status" value="1"/>
</dbReference>
<keyword evidence="2" id="KW-0238">DNA-binding</keyword>
<dbReference type="Gene3D" id="3.40.50.300">
    <property type="entry name" value="P-loop containing nucleotide triphosphate hydrolases"/>
    <property type="match status" value="1"/>
</dbReference>
<accession>A0A1H6LJP2</accession>
<dbReference type="SUPFAM" id="SSF46894">
    <property type="entry name" value="C-terminal effector domain of the bipartite response regulators"/>
    <property type="match status" value="1"/>
</dbReference>
<dbReference type="SMART" id="SM00862">
    <property type="entry name" value="Trans_reg_C"/>
    <property type="match status" value="1"/>
</dbReference>
<dbReference type="Gene3D" id="1.10.10.10">
    <property type="entry name" value="Winged helix-like DNA-binding domain superfamily/Winged helix DNA-binding domain"/>
    <property type="match status" value="1"/>
</dbReference>
<protein>
    <submittedName>
        <fullName evidence="5">Predicted ATPase</fullName>
    </submittedName>
</protein>
<evidence type="ECO:0000256" key="1">
    <source>
        <dbReference type="ARBA" id="ARBA00005820"/>
    </source>
</evidence>
<proteinExistence type="inferred from homology"/>
<dbReference type="PRINTS" id="PR00364">
    <property type="entry name" value="DISEASERSIST"/>
</dbReference>
<evidence type="ECO:0000256" key="2">
    <source>
        <dbReference type="ARBA" id="ARBA00023125"/>
    </source>
</evidence>
<keyword evidence="6" id="KW-1185">Reference proteome</keyword>
<reference evidence="6" key="1">
    <citation type="submission" date="2016-10" db="EMBL/GenBank/DDBJ databases">
        <authorList>
            <person name="Varghese N."/>
            <person name="Submissions S."/>
        </authorList>
    </citation>
    <scope>NUCLEOTIDE SEQUENCE [LARGE SCALE GENOMIC DNA]</scope>
    <source>
        <strain evidence="6">DSM 45405</strain>
    </source>
</reference>
<dbReference type="Pfam" id="PF25872">
    <property type="entry name" value="HTH_77"/>
    <property type="match status" value="1"/>
</dbReference>
<comment type="similarity">
    <text evidence="1">Belongs to the AfsR/DnrI/RedD regulatory family.</text>
</comment>
<dbReference type="EMBL" id="LT629971">
    <property type="protein sequence ID" value="SEH85011.1"/>
    <property type="molecule type" value="Genomic_DNA"/>
</dbReference>
<dbReference type="InterPro" id="IPR027417">
    <property type="entry name" value="P-loop_NTPase"/>
</dbReference>
<dbReference type="GO" id="GO:0000160">
    <property type="term" value="P:phosphorelay signal transduction system"/>
    <property type="evidence" value="ECO:0007669"/>
    <property type="project" value="InterPro"/>
</dbReference>
<dbReference type="SUPFAM" id="SSF48452">
    <property type="entry name" value="TPR-like"/>
    <property type="match status" value="2"/>
</dbReference>
<dbReference type="InterPro" id="IPR058852">
    <property type="entry name" value="HTH_77"/>
</dbReference>
<dbReference type="RefSeq" id="WP_083409359.1">
    <property type="nucleotide sequence ID" value="NZ_LT629971.1"/>
</dbReference>
<dbReference type="InterPro" id="IPR036388">
    <property type="entry name" value="WH-like_DNA-bd_sf"/>
</dbReference>
<dbReference type="GO" id="GO:0003677">
    <property type="term" value="F:DNA binding"/>
    <property type="evidence" value="ECO:0007669"/>
    <property type="project" value="UniProtKB-KW"/>
</dbReference>
<dbReference type="Pfam" id="PF03704">
    <property type="entry name" value="BTAD"/>
    <property type="match status" value="1"/>
</dbReference>
<dbReference type="Proteomes" id="UP000182915">
    <property type="component" value="Chromosome I"/>
</dbReference>
<evidence type="ECO:0000313" key="5">
    <source>
        <dbReference type="EMBL" id="SEH85011.1"/>
    </source>
</evidence>
<organism evidence="5 6">
    <name type="scientific">Mycolicibacterium rutilum</name>
    <name type="common">Mycobacterium rutilum</name>
    <dbReference type="NCBI Taxonomy" id="370526"/>
    <lineage>
        <taxon>Bacteria</taxon>
        <taxon>Bacillati</taxon>
        <taxon>Actinomycetota</taxon>
        <taxon>Actinomycetes</taxon>
        <taxon>Mycobacteriales</taxon>
        <taxon>Mycobacteriaceae</taxon>
        <taxon>Mycolicibacterium</taxon>
    </lineage>
</organism>
<dbReference type="GO" id="GO:0006355">
    <property type="term" value="P:regulation of DNA-templated transcription"/>
    <property type="evidence" value="ECO:0007669"/>
    <property type="project" value="InterPro"/>
</dbReference>
<evidence type="ECO:0000313" key="6">
    <source>
        <dbReference type="Proteomes" id="UP000182915"/>
    </source>
</evidence>
<dbReference type="InterPro" id="IPR011990">
    <property type="entry name" value="TPR-like_helical_dom_sf"/>
</dbReference>